<proteinExistence type="inferred from homology"/>
<dbReference type="InterPro" id="IPR024072">
    <property type="entry name" value="DHFR-like_dom_sf"/>
</dbReference>
<dbReference type="InterPro" id="IPR050765">
    <property type="entry name" value="Riboflavin_Biosynth_HTPR"/>
</dbReference>
<dbReference type="Pfam" id="PF00383">
    <property type="entry name" value="dCMP_cyt_deam_1"/>
    <property type="match status" value="1"/>
</dbReference>
<accession>A0A0U1EL19</accession>
<evidence type="ECO:0000313" key="24">
    <source>
        <dbReference type="Proteomes" id="UP000550736"/>
    </source>
</evidence>
<dbReference type="InterPro" id="IPR002734">
    <property type="entry name" value="RibDG_C"/>
</dbReference>
<evidence type="ECO:0000256" key="8">
    <source>
        <dbReference type="ARBA" id="ARBA00022833"/>
    </source>
</evidence>
<keyword evidence="14 20" id="KW-0378">Hydrolase</keyword>
<dbReference type="InterPro" id="IPR016192">
    <property type="entry name" value="APOBEC/CMP_deaminase_Zn-bd"/>
</dbReference>
<dbReference type="InterPro" id="IPR004794">
    <property type="entry name" value="Eubact_RibD"/>
</dbReference>
<dbReference type="PIRSF" id="PIRSF006769">
    <property type="entry name" value="RibD"/>
    <property type="match status" value="1"/>
</dbReference>
<dbReference type="EMBL" id="SCHC01000001">
    <property type="protein sequence ID" value="TBW78570.1"/>
    <property type="molecule type" value="Genomic_DNA"/>
</dbReference>
<feature type="binding site" evidence="16">
    <location>
        <position position="163"/>
    </location>
    <ligand>
        <name>substrate</name>
    </ligand>
</feature>
<dbReference type="Gene3D" id="3.40.430.10">
    <property type="entry name" value="Dihydrofolate Reductase, subunit A"/>
    <property type="match status" value="1"/>
</dbReference>
<keyword evidence="23" id="KW-1185">Reference proteome</keyword>
<evidence type="ECO:0000313" key="23">
    <source>
        <dbReference type="Proteomes" id="UP000538955"/>
    </source>
</evidence>
<keyword evidence="8 14" id="KW-0862">Zinc</keyword>
<evidence type="ECO:0000313" key="20">
    <source>
        <dbReference type="EMBL" id="NMK98252.1"/>
    </source>
</evidence>
<dbReference type="Gene3D" id="3.40.140.10">
    <property type="entry name" value="Cytidine Deaminase, domain 2"/>
    <property type="match status" value="1"/>
</dbReference>
<comment type="caution">
    <text evidence="20">The sequence shown here is derived from an EMBL/GenBank/DDBJ whole genome shotgun (WGS) entry which is preliminary data.</text>
</comment>
<evidence type="ECO:0000259" key="18">
    <source>
        <dbReference type="PROSITE" id="PS51747"/>
    </source>
</evidence>
<dbReference type="PANTHER" id="PTHR38011">
    <property type="entry name" value="DIHYDROFOLATE REDUCTASE FAMILY PROTEIN (AFU_ORTHOLOGUE AFUA_8G06820)"/>
    <property type="match status" value="1"/>
</dbReference>
<comment type="function">
    <text evidence="1 14">Converts 2,5-diamino-6-(ribosylamino)-4(3h)-pyrimidinone 5'-phosphate into 5-amino-6-(ribosylamino)-2,4(1h,3h)-pyrimidinedione 5'-phosphate.</text>
</comment>
<dbReference type="GO" id="GO:0008835">
    <property type="term" value="F:diaminohydroxyphosphoribosylaminopyrimidine deaminase activity"/>
    <property type="evidence" value="ECO:0007669"/>
    <property type="project" value="UniProtKB-EC"/>
</dbReference>
<evidence type="ECO:0000256" key="5">
    <source>
        <dbReference type="ARBA" id="ARBA00007417"/>
    </source>
</evidence>
<evidence type="ECO:0000256" key="9">
    <source>
        <dbReference type="ARBA" id="ARBA00022857"/>
    </source>
</evidence>
<reference evidence="21 22" key="1">
    <citation type="journal article" date="2019" name="Sci. Transl. Med.">
        <title>Quorum sensing between bacterial species on the skin protects against epidermal injury in atopic dermatitis.</title>
        <authorList>
            <person name="Williams M.R."/>
        </authorList>
    </citation>
    <scope>NUCLEOTIDE SEQUENCE [LARGE SCALE GENOMIC DNA]</scope>
    <source>
        <strain evidence="21 22">H8</strain>
    </source>
</reference>
<dbReference type="EMBL" id="JABBMI010000112">
    <property type="protein sequence ID" value="NMK55612.1"/>
    <property type="molecule type" value="Genomic_DNA"/>
</dbReference>
<dbReference type="AlphaFoldDB" id="A0A0U1EL19"/>
<dbReference type="GO" id="GO:0008703">
    <property type="term" value="F:5-amino-6-(5-phosphoribosylamino)uracil reductase activity"/>
    <property type="evidence" value="ECO:0007669"/>
    <property type="project" value="UniProtKB-EC"/>
</dbReference>
<dbReference type="PROSITE" id="PS51747">
    <property type="entry name" value="CYT_DCMP_DEAMINASES_2"/>
    <property type="match status" value="1"/>
</dbReference>
<dbReference type="GO" id="GO:0009231">
    <property type="term" value="P:riboflavin biosynthetic process"/>
    <property type="evidence" value="ECO:0007669"/>
    <property type="project" value="UniProtKB-UniPathway"/>
</dbReference>
<evidence type="ECO:0000313" key="19">
    <source>
        <dbReference type="EMBL" id="NMK55612.1"/>
    </source>
</evidence>
<comment type="pathway">
    <text evidence="2 14">Cofactor biosynthesis; riboflavin biosynthesis; 5-amino-6-(D-ribitylamino)uracil from GTP: step 2/4.</text>
</comment>
<comment type="similarity">
    <text evidence="4 14">In the N-terminal section; belongs to the cytidine and deoxycytidylate deaminase family.</text>
</comment>
<feature type="binding site" evidence="16">
    <location>
        <position position="179"/>
    </location>
    <ligand>
        <name>substrate</name>
    </ligand>
</feature>
<dbReference type="Proteomes" id="UP000538955">
    <property type="component" value="Unassembled WGS sequence"/>
</dbReference>
<reference evidence="23 24" key="2">
    <citation type="submission" date="2020-04" db="EMBL/GenBank/DDBJ databases">
        <title>The Epidemiology and Molecular Characteristics of Linezolid-Resistant Staphylococcus capitis in Huashan Hospital, Shanghai.</title>
        <authorList>
            <person name="Ding L."/>
            <person name="Li P."/>
            <person name="Yang Y."/>
            <person name="Lin D."/>
            <person name="Xu X."/>
        </authorList>
    </citation>
    <scope>NUCLEOTIDE SEQUENCE [LARGE SCALE GENOMIC DNA]</scope>
    <source>
        <strain evidence="20 24">12-86</strain>
        <strain evidence="19 23">17-84</strain>
    </source>
</reference>
<dbReference type="InterPro" id="IPR016193">
    <property type="entry name" value="Cytidine_deaminase-like"/>
</dbReference>
<feature type="binding site" evidence="16">
    <location>
        <position position="191"/>
    </location>
    <ligand>
        <name>NADP(+)</name>
        <dbReference type="ChEBI" id="CHEBI:58349"/>
    </ligand>
</feature>
<feature type="binding site" evidence="17">
    <location>
        <position position="82"/>
    </location>
    <ligand>
        <name>Zn(2+)</name>
        <dbReference type="ChEBI" id="CHEBI:29105"/>
        <note>catalytic</note>
    </ligand>
</feature>
<dbReference type="Proteomes" id="UP000291949">
    <property type="component" value="Unassembled WGS sequence"/>
</dbReference>
<evidence type="ECO:0000256" key="10">
    <source>
        <dbReference type="ARBA" id="ARBA00023002"/>
    </source>
</evidence>
<evidence type="ECO:0000256" key="2">
    <source>
        <dbReference type="ARBA" id="ARBA00004882"/>
    </source>
</evidence>
<keyword evidence="11" id="KW-0511">Multifunctional enzyme</keyword>
<evidence type="ECO:0000256" key="3">
    <source>
        <dbReference type="ARBA" id="ARBA00004910"/>
    </source>
</evidence>
<comment type="catalytic activity">
    <reaction evidence="13 14">
        <text>2,5-diamino-6-hydroxy-4-(5-phosphoribosylamino)-pyrimidine + H2O + H(+) = 5-amino-6-(5-phospho-D-ribosylamino)uracil + NH4(+)</text>
        <dbReference type="Rhea" id="RHEA:21868"/>
        <dbReference type="ChEBI" id="CHEBI:15377"/>
        <dbReference type="ChEBI" id="CHEBI:15378"/>
        <dbReference type="ChEBI" id="CHEBI:28938"/>
        <dbReference type="ChEBI" id="CHEBI:58453"/>
        <dbReference type="ChEBI" id="CHEBI:58614"/>
        <dbReference type="EC" id="3.5.4.26"/>
    </reaction>
</comment>
<evidence type="ECO:0000256" key="4">
    <source>
        <dbReference type="ARBA" id="ARBA00005259"/>
    </source>
</evidence>
<dbReference type="PROSITE" id="PS00903">
    <property type="entry name" value="CYT_DCMP_DEAMINASES_1"/>
    <property type="match status" value="1"/>
</dbReference>
<dbReference type="UniPathway" id="UPA00275">
    <property type="reaction ID" value="UER00401"/>
</dbReference>
<keyword evidence="9 14" id="KW-0521">NADP</keyword>
<evidence type="ECO:0000256" key="17">
    <source>
        <dbReference type="PIRSR" id="PIRSR006769-3"/>
    </source>
</evidence>
<dbReference type="EMBL" id="JABBLX010000034">
    <property type="protein sequence ID" value="NMK98252.1"/>
    <property type="molecule type" value="Genomic_DNA"/>
</dbReference>
<evidence type="ECO:0000313" key="21">
    <source>
        <dbReference type="EMBL" id="TBW78570.1"/>
    </source>
</evidence>
<feature type="binding site" evidence="17">
    <location>
        <position position="48"/>
    </location>
    <ligand>
        <name>Zn(2+)</name>
        <dbReference type="ChEBI" id="CHEBI:29105"/>
        <note>catalytic</note>
    </ligand>
</feature>
<feature type="domain" description="CMP/dCMP-type deaminase" evidence="18">
    <location>
        <begin position="1"/>
        <end position="119"/>
    </location>
</feature>
<comment type="catalytic activity">
    <reaction evidence="12 14">
        <text>5-amino-6-(5-phospho-D-ribitylamino)uracil + NADP(+) = 5-amino-6-(5-phospho-D-ribosylamino)uracil + NADPH + H(+)</text>
        <dbReference type="Rhea" id="RHEA:17845"/>
        <dbReference type="ChEBI" id="CHEBI:15378"/>
        <dbReference type="ChEBI" id="CHEBI:57783"/>
        <dbReference type="ChEBI" id="CHEBI:58349"/>
        <dbReference type="ChEBI" id="CHEBI:58421"/>
        <dbReference type="ChEBI" id="CHEBI:58453"/>
        <dbReference type="EC" id="1.1.1.193"/>
    </reaction>
</comment>
<feature type="binding site" evidence="16">
    <location>
        <position position="202"/>
    </location>
    <ligand>
        <name>substrate</name>
    </ligand>
</feature>
<gene>
    <name evidence="20" type="primary">ribD</name>
    <name evidence="21" type="ORF">EQ811_05685</name>
    <name evidence="20" type="ORF">HHM13_09130</name>
    <name evidence="19" type="ORF">HHM24_12900</name>
</gene>
<dbReference type="CDD" id="cd01284">
    <property type="entry name" value="Riboflavin_deaminase-reductase"/>
    <property type="match status" value="1"/>
</dbReference>
<comment type="cofactor">
    <cofactor evidence="14 17">
        <name>Zn(2+)</name>
        <dbReference type="ChEBI" id="CHEBI:29105"/>
    </cofactor>
    <text evidence="14 17">Binds 1 zinc ion.</text>
</comment>
<feature type="binding site" evidence="16">
    <location>
        <position position="280"/>
    </location>
    <ligand>
        <name>substrate</name>
    </ligand>
</feature>
<dbReference type="NCBIfam" id="TIGR00326">
    <property type="entry name" value="eubact_ribD"/>
    <property type="match status" value="1"/>
</dbReference>
<feature type="active site" description="Proton donor" evidence="15">
    <location>
        <position position="50"/>
    </location>
</feature>
<dbReference type="Proteomes" id="UP000550736">
    <property type="component" value="Unassembled WGS sequence"/>
</dbReference>
<evidence type="ECO:0000256" key="15">
    <source>
        <dbReference type="PIRSR" id="PIRSR006769-1"/>
    </source>
</evidence>
<dbReference type="RefSeq" id="WP_002453491.1">
    <property type="nucleotide sequence ID" value="NZ_AP031467.1"/>
</dbReference>
<dbReference type="PANTHER" id="PTHR38011:SF7">
    <property type="entry name" value="2,5-DIAMINO-6-RIBOSYLAMINO-4(3H)-PYRIMIDINONE 5'-PHOSPHATE REDUCTASE"/>
    <property type="match status" value="1"/>
</dbReference>
<name>A0A0U1EL19_STACP</name>
<evidence type="ECO:0000256" key="1">
    <source>
        <dbReference type="ARBA" id="ARBA00002151"/>
    </source>
</evidence>
<dbReference type="eggNOG" id="COG1985">
    <property type="taxonomic scope" value="Bacteria"/>
</dbReference>
<dbReference type="eggNOG" id="COG0117">
    <property type="taxonomic scope" value="Bacteria"/>
</dbReference>
<sequence>MSRFMNYAIQLAQMVDGQTGINPPVGSVVVKDGRIVGLGAHLKKGDKHAEVQALDMAGENAKDATIYVSLEPCTHHGSTPPCVNKIIEFGIRKVIYAVKDTTLASKGDEILKEAGIEVEFQFNENAAELYKDFFTAKRNSIPELTVKVSSSLDGKQATDSDESKWITNKEVKEDVYKLRHEHDAVLTGRKTIDADDPLYTTRVQDGKHPIRVILSKSGQIDFEQQLFADTASPIWIYTENENLKNQSNDKHIEIICLEKCDSTAILKDLYQRGIGKLLVEAGPNVTSQFLQSHHLDELILYLAPKLIGGSGKHQFYKTDQVIDLPEATQFEIVYSKLINQNLKLKLRKK</sequence>
<evidence type="ECO:0000256" key="7">
    <source>
        <dbReference type="ARBA" id="ARBA00022723"/>
    </source>
</evidence>
<dbReference type="GO" id="GO:0008270">
    <property type="term" value="F:zinc ion binding"/>
    <property type="evidence" value="ECO:0007669"/>
    <property type="project" value="InterPro"/>
</dbReference>
<keyword evidence="7 14" id="KW-0479">Metal-binding</keyword>
<evidence type="ECO:0000313" key="22">
    <source>
        <dbReference type="Proteomes" id="UP000291949"/>
    </source>
</evidence>
<evidence type="ECO:0000256" key="11">
    <source>
        <dbReference type="ARBA" id="ARBA00023268"/>
    </source>
</evidence>
<feature type="binding site" evidence="16">
    <location>
        <position position="165"/>
    </location>
    <ligand>
        <name>NADP(+)</name>
        <dbReference type="ChEBI" id="CHEBI:58349"/>
    </ligand>
</feature>
<dbReference type="SUPFAM" id="SSF53927">
    <property type="entry name" value="Cytidine deaminase-like"/>
    <property type="match status" value="1"/>
</dbReference>
<dbReference type="InterPro" id="IPR002125">
    <property type="entry name" value="CMP_dCMP_dom"/>
</dbReference>
<comment type="similarity">
    <text evidence="5 14">In the C-terminal section; belongs to the HTP reductase family.</text>
</comment>
<evidence type="ECO:0000256" key="13">
    <source>
        <dbReference type="ARBA" id="ARBA00049886"/>
    </source>
</evidence>
<dbReference type="Pfam" id="PF01872">
    <property type="entry name" value="RibD_C"/>
    <property type="match status" value="1"/>
</dbReference>
<evidence type="ECO:0000256" key="14">
    <source>
        <dbReference type="PIRNR" id="PIRNR006769"/>
    </source>
</evidence>
<dbReference type="EC" id="3.5.4.26" evidence="14"/>
<feature type="binding site" evidence="16">
    <location>
        <position position="195"/>
    </location>
    <ligand>
        <name>NADP(+)</name>
        <dbReference type="ChEBI" id="CHEBI:58349"/>
    </ligand>
</feature>
<evidence type="ECO:0000256" key="16">
    <source>
        <dbReference type="PIRSR" id="PIRSR006769-2"/>
    </source>
</evidence>
<dbReference type="SUPFAM" id="SSF53597">
    <property type="entry name" value="Dihydrofolate reductase-like"/>
    <property type="match status" value="1"/>
</dbReference>
<evidence type="ECO:0000256" key="12">
    <source>
        <dbReference type="ARBA" id="ARBA00049861"/>
    </source>
</evidence>
<organism evidence="20 24">
    <name type="scientific">Staphylococcus capitis</name>
    <dbReference type="NCBI Taxonomy" id="29388"/>
    <lineage>
        <taxon>Bacteria</taxon>
        <taxon>Bacillati</taxon>
        <taxon>Bacillota</taxon>
        <taxon>Bacilli</taxon>
        <taxon>Bacillales</taxon>
        <taxon>Staphylococcaceae</taxon>
        <taxon>Staphylococcus</taxon>
    </lineage>
</organism>
<keyword evidence="6 14" id="KW-0686">Riboflavin biosynthesis</keyword>
<protein>
    <recommendedName>
        <fullName evidence="14">Riboflavin biosynthesis protein RibD</fullName>
    </recommendedName>
    <domain>
        <recommendedName>
            <fullName evidence="14">Diaminohydroxyphosphoribosylaminopyrimidine deaminase</fullName>
            <shortName evidence="14">DRAP deaminase</shortName>
            <ecNumber evidence="14">3.5.4.26</ecNumber>
        </recommendedName>
        <alternativeName>
            <fullName evidence="14">Riboflavin-specific deaminase</fullName>
        </alternativeName>
    </domain>
    <domain>
        <recommendedName>
            <fullName evidence="14">5-amino-6-(5-phosphoribosylamino)uracil reductase</fullName>
            <ecNumber evidence="14">1.1.1.193</ecNumber>
        </recommendedName>
        <alternativeName>
            <fullName evidence="14">HTP reductase</fullName>
        </alternativeName>
    </domain>
</protein>
<feature type="binding site" evidence="17">
    <location>
        <position position="73"/>
    </location>
    <ligand>
        <name>Zn(2+)</name>
        <dbReference type="ChEBI" id="CHEBI:29105"/>
        <note>catalytic</note>
    </ligand>
</feature>
<evidence type="ECO:0000256" key="6">
    <source>
        <dbReference type="ARBA" id="ARBA00022619"/>
    </source>
</evidence>
<keyword evidence="10 14" id="KW-0560">Oxidoreductase</keyword>
<dbReference type="EC" id="1.1.1.193" evidence="14"/>
<comment type="pathway">
    <text evidence="3 14">Cofactor biosynthesis; riboflavin biosynthesis; 5-amino-6-(D-ribitylamino)uracil from GTP: step 3/4.</text>
</comment>